<evidence type="ECO:0000313" key="3">
    <source>
        <dbReference type="Proteomes" id="UP001527099"/>
    </source>
</evidence>
<organism evidence="2 3">
    <name type="scientific">Paenibacillus alginolyticus</name>
    <dbReference type="NCBI Taxonomy" id="59839"/>
    <lineage>
        <taxon>Bacteria</taxon>
        <taxon>Bacillati</taxon>
        <taxon>Bacillota</taxon>
        <taxon>Bacilli</taxon>
        <taxon>Bacillales</taxon>
        <taxon>Paenibacillaceae</taxon>
        <taxon>Paenibacillus</taxon>
    </lineage>
</organism>
<dbReference type="CDD" id="cd06588">
    <property type="entry name" value="PhnB_like"/>
    <property type="match status" value="1"/>
</dbReference>
<comment type="caution">
    <text evidence="2">The sequence shown here is derived from an EMBL/GenBank/DDBJ whole genome shotgun (WGS) entry which is preliminary data.</text>
</comment>
<dbReference type="EMBL" id="JAMDMX010000173">
    <property type="protein sequence ID" value="MCY9697895.1"/>
    <property type="molecule type" value="Genomic_DNA"/>
</dbReference>
<dbReference type="PANTHER" id="PTHR33990:SF1">
    <property type="entry name" value="PROTEIN YJDN"/>
    <property type="match status" value="1"/>
</dbReference>
<accession>A0ABT4GNU9</accession>
<feature type="domain" description="PhnB-like" evidence="1">
    <location>
        <begin position="5"/>
        <end position="135"/>
    </location>
</feature>
<evidence type="ECO:0000259" key="1">
    <source>
        <dbReference type="Pfam" id="PF06983"/>
    </source>
</evidence>
<dbReference type="Gene3D" id="3.10.180.10">
    <property type="entry name" value="2,3-Dihydroxybiphenyl 1,2-Dioxygenase, domain 1"/>
    <property type="match status" value="1"/>
</dbReference>
<sequence>MILQLTPFIMLDGNAKEAIDFYVQSLDAKVVFIQTFGESPDATESSIPANARDRIAHSVLKVGQTELMVSDIFPGQPHPIGNQVTICITTSEKEQAEQLYKSLRQDGQVSLPLQETHFSPAYGMVIDKFGVVFQIFTARQR</sequence>
<gene>
    <name evidence="2" type="ORF">M5X19_34310</name>
</gene>
<evidence type="ECO:0000313" key="2">
    <source>
        <dbReference type="EMBL" id="MCY9697895.1"/>
    </source>
</evidence>
<dbReference type="PANTHER" id="PTHR33990">
    <property type="entry name" value="PROTEIN YJDN-RELATED"/>
    <property type="match status" value="1"/>
</dbReference>
<protein>
    <submittedName>
        <fullName evidence="2">VOC family protein</fullName>
    </submittedName>
</protein>
<name>A0ABT4GNU9_9BACL</name>
<reference evidence="2 3" key="1">
    <citation type="submission" date="2022-05" db="EMBL/GenBank/DDBJ databases">
        <title>Genome Sequencing of Bee-Associated Microbes.</title>
        <authorList>
            <person name="Dunlap C."/>
        </authorList>
    </citation>
    <scope>NUCLEOTIDE SEQUENCE [LARGE SCALE GENOMIC DNA]</scope>
    <source>
        <strain evidence="2 3">NRRL B-14421</strain>
    </source>
</reference>
<dbReference type="Proteomes" id="UP001527099">
    <property type="component" value="Unassembled WGS sequence"/>
</dbReference>
<dbReference type="InterPro" id="IPR028973">
    <property type="entry name" value="PhnB-like"/>
</dbReference>
<dbReference type="Pfam" id="PF06983">
    <property type="entry name" value="3-dmu-9_3-mt"/>
    <property type="match status" value="1"/>
</dbReference>
<dbReference type="SUPFAM" id="SSF54593">
    <property type="entry name" value="Glyoxalase/Bleomycin resistance protein/Dihydroxybiphenyl dioxygenase"/>
    <property type="match status" value="1"/>
</dbReference>
<keyword evidence="3" id="KW-1185">Reference proteome</keyword>
<dbReference type="InterPro" id="IPR029068">
    <property type="entry name" value="Glyas_Bleomycin-R_OHBP_Dase"/>
</dbReference>
<proteinExistence type="predicted"/>
<dbReference type="RefSeq" id="WP_268618466.1">
    <property type="nucleotide sequence ID" value="NZ_JAMDMX010000173.1"/>
</dbReference>